<dbReference type="SUPFAM" id="SSF53187">
    <property type="entry name" value="Zn-dependent exopeptidases"/>
    <property type="match status" value="1"/>
</dbReference>
<dbReference type="SUPFAM" id="SSF55031">
    <property type="entry name" value="Bacterial exopeptidase dimerisation domain"/>
    <property type="match status" value="1"/>
</dbReference>
<dbReference type="PANTHER" id="PTHR43808:SF9">
    <property type="entry name" value="BLL0789 PROTEIN"/>
    <property type="match status" value="1"/>
</dbReference>
<dbReference type="KEGG" id="aav:Aave_1914"/>
<dbReference type="EMBL" id="CP000512">
    <property type="protein sequence ID" value="ABM32498.1"/>
    <property type="molecule type" value="Genomic_DNA"/>
</dbReference>
<reference evidence="5 6" key="1">
    <citation type="submission" date="2006-12" db="EMBL/GenBank/DDBJ databases">
        <title>Complete sequence of Acidovorax avenae subsp. citrulli AAC00-1.</title>
        <authorList>
            <consortium name="US DOE Joint Genome Institute"/>
            <person name="Copeland A."/>
            <person name="Lucas S."/>
            <person name="Lapidus A."/>
            <person name="Barry K."/>
            <person name="Detter J.C."/>
            <person name="Glavina del Rio T."/>
            <person name="Dalin E."/>
            <person name="Tice H."/>
            <person name="Pitluck S."/>
            <person name="Kiss H."/>
            <person name="Brettin T."/>
            <person name="Bruce D."/>
            <person name="Han C."/>
            <person name="Tapia R."/>
            <person name="Gilna P."/>
            <person name="Schmutz J."/>
            <person name="Larimer F."/>
            <person name="Land M."/>
            <person name="Hauser L."/>
            <person name="Kyrpides N."/>
            <person name="Kim E."/>
            <person name="Stahl D."/>
            <person name="Richardson P."/>
        </authorList>
    </citation>
    <scope>NUCLEOTIDE SEQUENCE [LARGE SCALE GENOMIC DNA]</scope>
    <source>
        <strain evidence="5 6">AAC00-1</strain>
    </source>
</reference>
<dbReference type="InterPro" id="IPR011650">
    <property type="entry name" value="Peptidase_M20_dimer"/>
</dbReference>
<proteinExistence type="predicted"/>
<dbReference type="STRING" id="397945.Aave_1914"/>
<dbReference type="HOGENOM" id="CLU_021802_7_0_4"/>
<keyword evidence="1" id="KW-0479">Metal-binding</keyword>
<evidence type="ECO:0000256" key="3">
    <source>
        <dbReference type="PIRSR" id="PIRSR037238-1"/>
    </source>
</evidence>
<dbReference type="GO" id="GO:0016787">
    <property type="term" value="F:hydrolase activity"/>
    <property type="evidence" value="ECO:0007669"/>
    <property type="project" value="UniProtKB-KW"/>
</dbReference>
<keyword evidence="2" id="KW-0378">Hydrolase</keyword>
<dbReference type="AlphaFoldDB" id="A1TNG0"/>
<sequence length="409" mass="42465">MKFPFQSFFHPASLPAMSTTVPEPAAVPASAQPLLDWLASQEQAMADLLAQVVNIDSGSGHEEGVRQVAAVLRGRLESAGIAVQTLPEPGWGECLLAKVPGSNPGAAGHHQLMGHMDTVFPLGTAAQRPWRVEGGKAFGPGVADMKSGLVMNVFVAEALARFGGNATPVHLLFTADEEVGSPACRNVIREHVQGARAVLNAEPGRISGNVVNERKGSYRIDFEVQGVAAHAGINPAQGASAIDALARKILALHALNGCEPGITVNVGFIQGGMASNVVAPLASAHVDLRYTAGNDLEGVLARIQAIIEEESLPRTSGRIVAKTGTLPMARTPDALLQTYQRCAQQVGFTVEGEATGGAADSGITSNMGIPSLCALGPVGGYAHSEREFCDLTTFVPRAQALALTLLALG</sequence>
<dbReference type="Gene3D" id="3.40.630.10">
    <property type="entry name" value="Zn peptidases"/>
    <property type="match status" value="1"/>
</dbReference>
<evidence type="ECO:0000313" key="5">
    <source>
        <dbReference type="EMBL" id="ABM32498.1"/>
    </source>
</evidence>
<feature type="active site" evidence="3">
    <location>
        <position position="117"/>
    </location>
</feature>
<dbReference type="Proteomes" id="UP000002596">
    <property type="component" value="Chromosome"/>
</dbReference>
<dbReference type="InterPro" id="IPR017150">
    <property type="entry name" value="Pept_M20_glutamate_carboxypep"/>
</dbReference>
<dbReference type="Pfam" id="PF07687">
    <property type="entry name" value="M20_dimer"/>
    <property type="match status" value="1"/>
</dbReference>
<evidence type="ECO:0000256" key="1">
    <source>
        <dbReference type="ARBA" id="ARBA00022723"/>
    </source>
</evidence>
<gene>
    <name evidence="5" type="ordered locus">Aave_1914</name>
</gene>
<dbReference type="InterPro" id="IPR036264">
    <property type="entry name" value="Bact_exopeptidase_dim_dom"/>
</dbReference>
<dbReference type="Pfam" id="PF01546">
    <property type="entry name" value="Peptidase_M20"/>
    <property type="match status" value="1"/>
</dbReference>
<dbReference type="Gene3D" id="3.30.70.360">
    <property type="match status" value="1"/>
</dbReference>
<accession>A1TNG0</accession>
<feature type="active site" description="Proton acceptor" evidence="3">
    <location>
        <position position="177"/>
    </location>
</feature>
<dbReference type="PANTHER" id="PTHR43808">
    <property type="entry name" value="ACETYLORNITHINE DEACETYLASE"/>
    <property type="match status" value="1"/>
</dbReference>
<evidence type="ECO:0000256" key="2">
    <source>
        <dbReference type="ARBA" id="ARBA00022801"/>
    </source>
</evidence>
<dbReference type="InterPro" id="IPR002933">
    <property type="entry name" value="Peptidase_M20"/>
</dbReference>
<dbReference type="PIRSF" id="PIRSF037238">
    <property type="entry name" value="Carboxypeptidase_G2"/>
    <property type="match status" value="1"/>
</dbReference>
<dbReference type="InterPro" id="IPR050072">
    <property type="entry name" value="Peptidase_M20A"/>
</dbReference>
<evidence type="ECO:0000313" key="6">
    <source>
        <dbReference type="Proteomes" id="UP000002596"/>
    </source>
</evidence>
<protein>
    <submittedName>
        <fullName evidence="5">Peptidase M20</fullName>
    </submittedName>
</protein>
<organism evidence="5 6">
    <name type="scientific">Paracidovorax citrulli (strain AAC00-1)</name>
    <name type="common">Acidovorax citrulli</name>
    <dbReference type="NCBI Taxonomy" id="397945"/>
    <lineage>
        <taxon>Bacteria</taxon>
        <taxon>Pseudomonadati</taxon>
        <taxon>Pseudomonadota</taxon>
        <taxon>Betaproteobacteria</taxon>
        <taxon>Burkholderiales</taxon>
        <taxon>Comamonadaceae</taxon>
        <taxon>Paracidovorax</taxon>
    </lineage>
</organism>
<evidence type="ECO:0000259" key="4">
    <source>
        <dbReference type="Pfam" id="PF07687"/>
    </source>
</evidence>
<dbReference type="GO" id="GO:0046872">
    <property type="term" value="F:metal ion binding"/>
    <property type="evidence" value="ECO:0007669"/>
    <property type="project" value="UniProtKB-KW"/>
</dbReference>
<name>A1TNG0_PARC0</name>
<dbReference type="CDD" id="cd03885">
    <property type="entry name" value="M20_CPDG2"/>
    <property type="match status" value="1"/>
</dbReference>
<feature type="domain" description="Peptidase M20 dimerisation" evidence="4">
    <location>
        <begin position="212"/>
        <end position="312"/>
    </location>
</feature>
<dbReference type="eggNOG" id="COG0624">
    <property type="taxonomic scope" value="Bacteria"/>
</dbReference>